<dbReference type="InterPro" id="IPR003795">
    <property type="entry name" value="DUF192"/>
</dbReference>
<dbReference type="InterPro" id="IPR038695">
    <property type="entry name" value="Saro_0823-like_sf"/>
</dbReference>
<organism evidence="2 3">
    <name type="scientific">Sulfurifustis variabilis</name>
    <dbReference type="NCBI Taxonomy" id="1675686"/>
    <lineage>
        <taxon>Bacteria</taxon>
        <taxon>Pseudomonadati</taxon>
        <taxon>Pseudomonadota</taxon>
        <taxon>Gammaproteobacteria</taxon>
        <taxon>Acidiferrobacterales</taxon>
        <taxon>Acidiferrobacteraceae</taxon>
        <taxon>Sulfurifustis</taxon>
    </lineage>
</organism>
<dbReference type="PROSITE" id="PS51257">
    <property type="entry name" value="PROKAR_LIPOPROTEIN"/>
    <property type="match status" value="1"/>
</dbReference>
<keyword evidence="3" id="KW-1185">Reference proteome</keyword>
<evidence type="ECO:0000256" key="1">
    <source>
        <dbReference type="SAM" id="SignalP"/>
    </source>
</evidence>
<dbReference type="Pfam" id="PF02643">
    <property type="entry name" value="DUF192"/>
    <property type="match status" value="1"/>
</dbReference>
<dbReference type="RefSeq" id="WP_096460232.1">
    <property type="nucleotide sequence ID" value="NZ_AP014936.1"/>
</dbReference>
<dbReference type="PANTHER" id="PTHR37953:SF1">
    <property type="entry name" value="UPF0127 PROTEIN MJ1496"/>
    <property type="match status" value="1"/>
</dbReference>
<feature type="chain" id="PRO_5008571155" description="DUF192 domain-containing protein" evidence="1">
    <location>
        <begin position="24"/>
        <end position="171"/>
    </location>
</feature>
<keyword evidence="1" id="KW-0732">Signal</keyword>
<evidence type="ECO:0008006" key="4">
    <source>
        <dbReference type="Google" id="ProtNLM"/>
    </source>
</evidence>
<dbReference type="AlphaFoldDB" id="A0A1B4V2P8"/>
<proteinExistence type="predicted"/>
<dbReference type="EMBL" id="AP014936">
    <property type="protein sequence ID" value="BAU47810.1"/>
    <property type="molecule type" value="Genomic_DNA"/>
</dbReference>
<dbReference type="Proteomes" id="UP000218899">
    <property type="component" value="Chromosome"/>
</dbReference>
<accession>A0A1B4V2P8</accession>
<gene>
    <name evidence="2" type="ORF">SVA_1235</name>
</gene>
<reference evidence="2 3" key="1">
    <citation type="submission" date="2015-08" db="EMBL/GenBank/DDBJ databases">
        <title>Complete genome sequence of Sulfurifustis variabilis.</title>
        <authorList>
            <person name="Miura A."/>
            <person name="Kojima H."/>
            <person name="Fukui M."/>
        </authorList>
    </citation>
    <scope>NUCLEOTIDE SEQUENCE [LARGE SCALE GENOMIC DNA]</scope>
    <source>
        <strain evidence="3">skN76</strain>
    </source>
</reference>
<sequence>MSVGSARALCLAIVLGASCFASATAGPGGGRPAAERVAMRIAGAAGTVGLRAEIARTVEARSRGLMDRSHLPADAGMLFVYPEAQPPQSGFWMFRTRIPLDIAFLDGDGRILAIRVMEPCGSAVSFRCRTYAPGVPYRAALEVNRGFFARNRIAVGDRLVLPPDFSLEGAE</sequence>
<dbReference type="KEGG" id="sva:SVA_1235"/>
<protein>
    <recommendedName>
        <fullName evidence="4">DUF192 domain-containing protein</fullName>
    </recommendedName>
</protein>
<dbReference type="PANTHER" id="PTHR37953">
    <property type="entry name" value="UPF0127 PROTEIN MJ1496"/>
    <property type="match status" value="1"/>
</dbReference>
<dbReference type="OrthoDB" id="5526466at2"/>
<evidence type="ECO:0000313" key="3">
    <source>
        <dbReference type="Proteomes" id="UP000218899"/>
    </source>
</evidence>
<dbReference type="Gene3D" id="2.60.120.1140">
    <property type="entry name" value="Protein of unknown function DUF192"/>
    <property type="match status" value="1"/>
</dbReference>
<feature type="signal peptide" evidence="1">
    <location>
        <begin position="1"/>
        <end position="23"/>
    </location>
</feature>
<name>A0A1B4V2P8_9GAMM</name>
<evidence type="ECO:0000313" key="2">
    <source>
        <dbReference type="EMBL" id="BAU47810.1"/>
    </source>
</evidence>